<evidence type="ECO:0000259" key="10">
    <source>
        <dbReference type="PROSITE" id="PS50850"/>
    </source>
</evidence>
<feature type="compositionally biased region" description="Pro residues" evidence="8">
    <location>
        <begin position="535"/>
        <end position="544"/>
    </location>
</feature>
<evidence type="ECO:0000256" key="9">
    <source>
        <dbReference type="SAM" id="Phobius"/>
    </source>
</evidence>
<feature type="region of interest" description="Disordered" evidence="8">
    <location>
        <begin position="509"/>
        <end position="544"/>
    </location>
</feature>
<dbReference type="GO" id="GO:0046677">
    <property type="term" value="P:response to antibiotic"/>
    <property type="evidence" value="ECO:0007669"/>
    <property type="project" value="UniProtKB-KW"/>
</dbReference>
<protein>
    <submittedName>
        <fullName evidence="11">MFS transporter</fullName>
    </submittedName>
</protein>
<dbReference type="SUPFAM" id="SSF103473">
    <property type="entry name" value="MFS general substrate transporter"/>
    <property type="match status" value="1"/>
</dbReference>
<evidence type="ECO:0000256" key="2">
    <source>
        <dbReference type="ARBA" id="ARBA00022448"/>
    </source>
</evidence>
<name>A0ABD5EBL7_9ACTN</name>
<feature type="domain" description="Major facilitator superfamily (MFS) profile" evidence="10">
    <location>
        <begin position="25"/>
        <end position="508"/>
    </location>
</feature>
<dbReference type="PANTHER" id="PTHR42718">
    <property type="entry name" value="MAJOR FACILITATOR SUPERFAMILY MULTIDRUG TRANSPORTER MFSC"/>
    <property type="match status" value="1"/>
</dbReference>
<gene>
    <name evidence="11" type="ORF">RM574_23480</name>
</gene>
<evidence type="ECO:0000313" key="11">
    <source>
        <dbReference type="EMBL" id="MDT0418451.1"/>
    </source>
</evidence>
<feature type="transmembrane region" description="Helical" evidence="9">
    <location>
        <begin position="211"/>
        <end position="228"/>
    </location>
</feature>
<feature type="transmembrane region" description="Helical" evidence="9">
    <location>
        <begin position="62"/>
        <end position="79"/>
    </location>
</feature>
<organism evidence="11 12">
    <name type="scientific">Streptomyces evansiae</name>
    <dbReference type="NCBI Taxonomy" id="3075535"/>
    <lineage>
        <taxon>Bacteria</taxon>
        <taxon>Bacillati</taxon>
        <taxon>Actinomycetota</taxon>
        <taxon>Actinomycetes</taxon>
        <taxon>Kitasatosporales</taxon>
        <taxon>Streptomycetaceae</taxon>
        <taxon>Streptomyces</taxon>
    </lineage>
</organism>
<feature type="transmembrane region" description="Helical" evidence="9">
    <location>
        <begin position="368"/>
        <end position="386"/>
    </location>
</feature>
<dbReference type="EMBL" id="JAVRER010000045">
    <property type="protein sequence ID" value="MDT0418451.1"/>
    <property type="molecule type" value="Genomic_DNA"/>
</dbReference>
<evidence type="ECO:0000256" key="5">
    <source>
        <dbReference type="ARBA" id="ARBA00022989"/>
    </source>
</evidence>
<dbReference type="PANTHER" id="PTHR42718:SF47">
    <property type="entry name" value="METHYL VIOLOGEN RESISTANCE PROTEIN SMVA"/>
    <property type="match status" value="1"/>
</dbReference>
<keyword evidence="2" id="KW-0813">Transport</keyword>
<evidence type="ECO:0000256" key="4">
    <source>
        <dbReference type="ARBA" id="ARBA00022692"/>
    </source>
</evidence>
<dbReference type="Gene3D" id="1.20.1720.10">
    <property type="entry name" value="Multidrug resistance protein D"/>
    <property type="match status" value="1"/>
</dbReference>
<dbReference type="Pfam" id="PF07690">
    <property type="entry name" value="MFS_1"/>
    <property type="match status" value="1"/>
</dbReference>
<evidence type="ECO:0000313" key="12">
    <source>
        <dbReference type="Proteomes" id="UP001183607"/>
    </source>
</evidence>
<comment type="caution">
    <text evidence="11">The sequence shown here is derived from an EMBL/GenBank/DDBJ whole genome shotgun (WGS) entry which is preliminary data.</text>
</comment>
<feature type="transmembrane region" description="Helical" evidence="9">
    <location>
        <begin position="23"/>
        <end position="50"/>
    </location>
</feature>
<accession>A0ABD5EBL7</accession>
<keyword evidence="3" id="KW-1003">Cell membrane</keyword>
<dbReference type="GO" id="GO:0005886">
    <property type="term" value="C:plasma membrane"/>
    <property type="evidence" value="ECO:0007669"/>
    <property type="project" value="UniProtKB-SubCell"/>
</dbReference>
<feature type="transmembrane region" description="Helical" evidence="9">
    <location>
        <begin position="178"/>
        <end position="199"/>
    </location>
</feature>
<evidence type="ECO:0000256" key="6">
    <source>
        <dbReference type="ARBA" id="ARBA00023136"/>
    </source>
</evidence>
<feature type="transmembrane region" description="Helical" evidence="9">
    <location>
        <begin position="91"/>
        <end position="110"/>
    </location>
</feature>
<evidence type="ECO:0000256" key="8">
    <source>
        <dbReference type="SAM" id="MobiDB-lite"/>
    </source>
</evidence>
<feature type="transmembrane region" description="Helical" evidence="9">
    <location>
        <begin position="315"/>
        <end position="336"/>
    </location>
</feature>
<dbReference type="Proteomes" id="UP001183607">
    <property type="component" value="Unassembled WGS sequence"/>
</dbReference>
<evidence type="ECO:0000256" key="1">
    <source>
        <dbReference type="ARBA" id="ARBA00004651"/>
    </source>
</evidence>
<reference evidence="12" key="1">
    <citation type="submission" date="2023-07" db="EMBL/GenBank/DDBJ databases">
        <title>30 novel species of actinomycetes from the DSMZ collection.</title>
        <authorList>
            <person name="Nouioui I."/>
        </authorList>
    </citation>
    <scope>NUCLEOTIDE SEQUENCE [LARGE SCALE GENOMIC DNA]</scope>
    <source>
        <strain evidence="12">DSM 41982</strain>
    </source>
</reference>
<keyword evidence="6 9" id="KW-0472">Membrane</keyword>
<feature type="transmembrane region" description="Helical" evidence="9">
    <location>
        <begin position="484"/>
        <end position="504"/>
    </location>
</feature>
<sequence length="544" mass="55818">MTSEHLAADHRPAPAPRAGRREWAAFTVLLLALLMVAMDTSVLFFAVPAINADLAPSGTEQLWIYDVYGFLLAGLLLTMGSLGDRIGRRRLLLCGAAAFGAASAAAAYATSPEMLIAARAVLGVGGATLMPSTMGLIRVLFRDAKQRARAIGAWTAVLTGGIALGSVVSGVLVEHYWWGSVFLVNLPAMLLLLILAPLLIPEYRDPEGGKFDLPSVPLSLAAVLPLVWALKEIPGNGMRLSYALALAAGLVFLVLFVRRQRTAARPMVPPALLKVRGYRGALVLGTLAAFGMMGSSFFTTQYLQSVLGLSALQAALWSLVPSVPIGAAAPVVTALVQRGVPRGRVVAAGFLLSASGMAVLGLLGTDSLALVLTAAGLLAVGIVTALSQLTDLAMGAVPVERASTASALWETGQEFGGALGLATLGSLATTFYRAHVTDAGQGGLPDSARETLGGAVAHATLLGGERGAALLRAARDAFVSGMHVAAWTCAALFVLCAAGAVLALRDRGTDGDKAAHTGPASDAAPVPVPREAGPAPVPPLPEDT</sequence>
<dbReference type="RefSeq" id="WP_093852764.1">
    <property type="nucleotide sequence ID" value="NZ_JAVRER010000045.1"/>
</dbReference>
<feature type="transmembrane region" description="Helical" evidence="9">
    <location>
        <begin position="240"/>
        <end position="257"/>
    </location>
</feature>
<dbReference type="CDD" id="cd17321">
    <property type="entry name" value="MFS_MMR_MDR_like"/>
    <property type="match status" value="1"/>
</dbReference>
<proteinExistence type="predicted"/>
<comment type="subcellular location">
    <subcellularLocation>
        <location evidence="1">Cell membrane</location>
        <topology evidence="1">Multi-pass membrane protein</topology>
    </subcellularLocation>
</comment>
<feature type="transmembrane region" description="Helical" evidence="9">
    <location>
        <begin position="278"/>
        <end position="303"/>
    </location>
</feature>
<dbReference type="InterPro" id="IPR020846">
    <property type="entry name" value="MFS_dom"/>
</dbReference>
<keyword evidence="7" id="KW-0046">Antibiotic resistance</keyword>
<keyword evidence="5 9" id="KW-1133">Transmembrane helix</keyword>
<feature type="transmembrane region" description="Helical" evidence="9">
    <location>
        <begin position="116"/>
        <end position="141"/>
    </location>
</feature>
<keyword evidence="4 9" id="KW-0812">Transmembrane</keyword>
<evidence type="ECO:0000256" key="7">
    <source>
        <dbReference type="ARBA" id="ARBA00023251"/>
    </source>
</evidence>
<feature type="transmembrane region" description="Helical" evidence="9">
    <location>
        <begin position="343"/>
        <end position="362"/>
    </location>
</feature>
<dbReference type="InterPro" id="IPR036259">
    <property type="entry name" value="MFS_trans_sf"/>
</dbReference>
<dbReference type="Gene3D" id="1.20.1250.20">
    <property type="entry name" value="MFS general substrate transporter like domains"/>
    <property type="match status" value="1"/>
</dbReference>
<dbReference type="InterPro" id="IPR011701">
    <property type="entry name" value="MFS"/>
</dbReference>
<dbReference type="AlphaFoldDB" id="A0ABD5EBL7"/>
<dbReference type="PROSITE" id="PS50850">
    <property type="entry name" value="MFS"/>
    <property type="match status" value="1"/>
</dbReference>
<evidence type="ECO:0000256" key="3">
    <source>
        <dbReference type="ARBA" id="ARBA00022475"/>
    </source>
</evidence>
<feature type="transmembrane region" description="Helical" evidence="9">
    <location>
        <begin position="153"/>
        <end position="172"/>
    </location>
</feature>